<keyword evidence="1" id="KW-0732">Signal</keyword>
<dbReference type="InterPro" id="IPR036280">
    <property type="entry name" value="Multihaem_cyt_sf"/>
</dbReference>
<dbReference type="GO" id="GO:0016491">
    <property type="term" value="F:oxidoreductase activity"/>
    <property type="evidence" value="ECO:0007669"/>
    <property type="project" value="TreeGrafter"/>
</dbReference>
<dbReference type="PANTHER" id="PTHR35038">
    <property type="entry name" value="DISSIMILATORY SULFITE REDUCTASE SIRA"/>
    <property type="match status" value="1"/>
</dbReference>
<evidence type="ECO:0000313" key="2">
    <source>
        <dbReference type="EMBL" id="VAX11696.1"/>
    </source>
</evidence>
<evidence type="ECO:0000256" key="1">
    <source>
        <dbReference type="ARBA" id="ARBA00022729"/>
    </source>
</evidence>
<dbReference type="PANTHER" id="PTHR35038:SF8">
    <property type="entry name" value="C-TYPE POLYHEME CYTOCHROME OMCC"/>
    <property type="match status" value="1"/>
</dbReference>
<accession>A0A3B1B067</accession>
<dbReference type="Gene3D" id="1.20.850.10">
    <property type="entry name" value="Hydroxylamine Oxidoreductase, Chain A, domain 2"/>
    <property type="match status" value="1"/>
</dbReference>
<dbReference type="EMBL" id="UOFY01000075">
    <property type="protein sequence ID" value="VAX11696.1"/>
    <property type="molecule type" value="Genomic_DNA"/>
</dbReference>
<dbReference type="InterPro" id="IPR051829">
    <property type="entry name" value="Multiheme_Cytochr_ET"/>
</dbReference>
<name>A0A3B1B067_9ZZZZ</name>
<proteinExistence type="predicted"/>
<reference evidence="2" key="1">
    <citation type="submission" date="2018-06" db="EMBL/GenBank/DDBJ databases">
        <authorList>
            <person name="Zhirakovskaya E."/>
        </authorList>
    </citation>
    <scope>NUCLEOTIDE SEQUENCE</scope>
</reference>
<dbReference type="AlphaFoldDB" id="A0A3B1B067"/>
<sequence>MNNYSPAMLGTNTDYAKVKKCKIVVLILSTLACYFFSGAVFAASETLFPMGRFNNYQCIQCHEKTNAKLINGWRKSQHARNNEPVSCIACHGNSHDKAAVNARQDEICIACHGGKKNPVVHSYATSKHGLILKLENKGWDWTQPLSGANYRTPGCAYCHMHAGEHNISSAVRGADLLEKNTEKLTAVEEAMRRVCQDCHAPRYITRLFDNGERMLEIARMKVREAEALLSPARKQYSQQELNIVENQYQKMQSHLKNVYLGIAHQSSDYQWWHGHPALDGDLLRIKGILNKLARKKNLNTAAVSLIPFD</sequence>
<dbReference type="Pfam" id="PF13447">
    <property type="entry name" value="Multi-haem_cyto"/>
    <property type="match status" value="1"/>
</dbReference>
<protein>
    <submittedName>
        <fullName evidence="2">Uncharacterized protein</fullName>
    </submittedName>
</protein>
<dbReference type="Gene3D" id="1.10.780.10">
    <property type="entry name" value="Hydroxylamine Oxidoreductase, Chain A, domain 1"/>
    <property type="match status" value="1"/>
</dbReference>
<gene>
    <name evidence="2" type="ORF">MNBD_GAMMA25-2127</name>
</gene>
<organism evidence="2">
    <name type="scientific">hydrothermal vent metagenome</name>
    <dbReference type="NCBI Taxonomy" id="652676"/>
    <lineage>
        <taxon>unclassified sequences</taxon>
        <taxon>metagenomes</taxon>
        <taxon>ecological metagenomes</taxon>
    </lineage>
</organism>
<dbReference type="SUPFAM" id="SSF48695">
    <property type="entry name" value="Multiheme cytochromes"/>
    <property type="match status" value="1"/>
</dbReference>